<keyword evidence="8" id="KW-1185">Reference proteome</keyword>
<sequence length="360" mass="41152">MQNHFGHESIRRFFHMNAREDSRTVSAAEVPLAFSGYRRRDEAAEDAEITHVLPGTPMGEYLRRFWQPVCLSNQLKDIPHPIRILGEDLVAFRDLSGQVSVMHRHCAHRGASLEYGVIQHHGIRCCYHGFHYAVDGTLLEAPTEPDKGAKLCKTVCQGAYPALERNGLVFAYMGPPEHRPPFEEWDSFAPDGETELLPFTNVFPCNWLQILDNIGDQMHTSVLHQPATLFPGPPPADLDLGPLTLPSFGSIPVIDYFPVRDSTAMVFVAGRRTSDDLVWWRMNECALPNITNHAYLFEDGKQRRLFHRVHMIRWYVPVDNTHSIVFGWRMFGKKADPLHKGRRERVGWNDMDFLEGQVNN</sequence>
<dbReference type="InterPro" id="IPR050584">
    <property type="entry name" value="Cholesterol_7-desaturase"/>
</dbReference>
<dbReference type="CDD" id="cd03479">
    <property type="entry name" value="Rieske_RO_Alpha_PhDO_like"/>
    <property type="match status" value="1"/>
</dbReference>
<dbReference type="PANTHER" id="PTHR21266">
    <property type="entry name" value="IRON-SULFUR DOMAIN CONTAINING PROTEIN"/>
    <property type="match status" value="1"/>
</dbReference>
<dbReference type="InterPro" id="IPR036922">
    <property type="entry name" value="Rieske_2Fe-2S_sf"/>
</dbReference>
<dbReference type="PROSITE" id="PS00570">
    <property type="entry name" value="RING_HYDROXYL_ALPHA"/>
    <property type="match status" value="1"/>
</dbReference>
<dbReference type="Gene3D" id="2.102.10.10">
    <property type="entry name" value="Rieske [2Fe-2S] iron-sulphur domain"/>
    <property type="match status" value="1"/>
</dbReference>
<evidence type="ECO:0000256" key="1">
    <source>
        <dbReference type="ARBA" id="ARBA00022714"/>
    </source>
</evidence>
<keyword evidence="1" id="KW-0001">2Fe-2S</keyword>
<proteinExistence type="predicted"/>
<dbReference type="SUPFAM" id="SSF50022">
    <property type="entry name" value="ISP domain"/>
    <property type="match status" value="1"/>
</dbReference>
<protein>
    <submittedName>
        <fullName evidence="7">Rieske [2Fe-2S] domain protein</fullName>
    </submittedName>
</protein>
<evidence type="ECO:0000259" key="6">
    <source>
        <dbReference type="PROSITE" id="PS51296"/>
    </source>
</evidence>
<dbReference type="PROSITE" id="PS51296">
    <property type="entry name" value="RIESKE"/>
    <property type="match status" value="1"/>
</dbReference>
<evidence type="ECO:0000256" key="5">
    <source>
        <dbReference type="ARBA" id="ARBA00023014"/>
    </source>
</evidence>
<evidence type="ECO:0000256" key="2">
    <source>
        <dbReference type="ARBA" id="ARBA00022723"/>
    </source>
</evidence>
<dbReference type="PANTHER" id="PTHR21266:SF59">
    <property type="entry name" value="BLR4922 PROTEIN"/>
    <property type="match status" value="1"/>
</dbReference>
<name>A0ABR4R8F4_BORBO</name>
<reference evidence="7 8" key="1">
    <citation type="submission" date="2014-03" db="EMBL/GenBank/DDBJ databases">
        <title>Genome sequence of Bordetella bronchiseptica.</title>
        <authorList>
            <person name="Harvill E."/>
            <person name="Goodfield L.L."/>
            <person name="Ivanov Y.V."/>
            <person name="Meyer J.A."/>
            <person name="Muse S.J."/>
            <person name="Jacobs N."/>
            <person name="Bendor L."/>
            <person name="Smallridge W.E."/>
            <person name="Brinkac L.M."/>
            <person name="Sanka R."/>
            <person name="Kim M."/>
            <person name="Losada L."/>
        </authorList>
    </citation>
    <scope>NUCLEOTIDE SEQUENCE [LARGE SCALE GENOMIC DNA]</scope>
    <source>
        <strain evidence="7 8">00-P-2796</strain>
    </source>
</reference>
<dbReference type="InterPro" id="IPR015881">
    <property type="entry name" value="ARHD_Rieske_2Fe_2S"/>
</dbReference>
<evidence type="ECO:0000256" key="4">
    <source>
        <dbReference type="ARBA" id="ARBA00023004"/>
    </source>
</evidence>
<evidence type="ECO:0000256" key="3">
    <source>
        <dbReference type="ARBA" id="ARBA00023002"/>
    </source>
</evidence>
<dbReference type="Proteomes" id="UP000025756">
    <property type="component" value="Unassembled WGS sequence"/>
</dbReference>
<evidence type="ECO:0000313" key="8">
    <source>
        <dbReference type="Proteomes" id="UP000025756"/>
    </source>
</evidence>
<accession>A0ABR4R8F4</accession>
<keyword evidence="4" id="KW-0408">Iron</keyword>
<dbReference type="SUPFAM" id="SSF55961">
    <property type="entry name" value="Bet v1-like"/>
    <property type="match status" value="1"/>
</dbReference>
<feature type="domain" description="Rieske" evidence="6">
    <location>
        <begin position="66"/>
        <end position="171"/>
    </location>
</feature>
<gene>
    <name evidence="7" type="ORF">L490_5208</name>
</gene>
<keyword evidence="5" id="KW-0411">Iron-sulfur</keyword>
<dbReference type="InterPro" id="IPR017941">
    <property type="entry name" value="Rieske_2Fe-2S"/>
</dbReference>
<organism evidence="7 8">
    <name type="scientific">Bordetella bronchiseptica 00-P-2796</name>
    <dbReference type="NCBI Taxonomy" id="1331199"/>
    <lineage>
        <taxon>Bacteria</taxon>
        <taxon>Pseudomonadati</taxon>
        <taxon>Pseudomonadota</taxon>
        <taxon>Betaproteobacteria</taxon>
        <taxon>Burkholderiales</taxon>
        <taxon>Alcaligenaceae</taxon>
        <taxon>Bordetella</taxon>
    </lineage>
</organism>
<dbReference type="EMBL" id="JGWH01000172">
    <property type="protein sequence ID" value="KCV31216.1"/>
    <property type="molecule type" value="Genomic_DNA"/>
</dbReference>
<evidence type="ECO:0000313" key="7">
    <source>
        <dbReference type="EMBL" id="KCV31216.1"/>
    </source>
</evidence>
<feature type="non-terminal residue" evidence="7">
    <location>
        <position position="360"/>
    </location>
</feature>
<dbReference type="Pfam" id="PF00355">
    <property type="entry name" value="Rieske"/>
    <property type="match status" value="1"/>
</dbReference>
<keyword evidence="3" id="KW-0560">Oxidoreductase</keyword>
<comment type="caution">
    <text evidence="7">The sequence shown here is derived from an EMBL/GenBank/DDBJ whole genome shotgun (WGS) entry which is preliminary data.</text>
</comment>
<keyword evidence="2" id="KW-0479">Metal-binding</keyword>